<organism evidence="2 3">
    <name type="scientific">Streptomyces noursei</name>
    <name type="common">Streptomyces albulus</name>
    <dbReference type="NCBI Taxonomy" id="1971"/>
    <lineage>
        <taxon>Bacteria</taxon>
        <taxon>Bacillati</taxon>
        <taxon>Actinomycetota</taxon>
        <taxon>Actinomycetes</taxon>
        <taxon>Kitasatosporales</taxon>
        <taxon>Streptomycetaceae</taxon>
        <taxon>Streptomyces</taxon>
    </lineage>
</organism>
<comment type="caution">
    <text evidence="2">The sequence shown here is derived from an EMBL/GenBank/DDBJ whole genome shotgun (WGS) entry which is preliminary data.</text>
</comment>
<keyword evidence="3" id="KW-1185">Reference proteome</keyword>
<gene>
    <name evidence="2" type="ORF">AOB60_21080</name>
</gene>
<evidence type="ECO:0000313" key="2">
    <source>
        <dbReference type="EMBL" id="PNE36956.1"/>
    </source>
</evidence>
<dbReference type="Gene3D" id="3.30.420.10">
    <property type="entry name" value="Ribonuclease H-like superfamily/Ribonuclease H"/>
    <property type="match status" value="1"/>
</dbReference>
<reference evidence="3" key="1">
    <citation type="submission" date="2015-09" db="EMBL/GenBank/DDBJ databases">
        <authorList>
            <person name="Graham D.E."/>
            <person name="Mahan K.M."/>
            <person name="Klingeman D.M."/>
            <person name="Fida T."/>
            <person name="Giannone R.J."/>
            <person name="Hettich R.L."/>
            <person name="Parry R.J."/>
            <person name="Spain J.C."/>
        </authorList>
    </citation>
    <scope>NUCLEOTIDE SEQUENCE [LARGE SCALE GENOMIC DNA]</scope>
    <source>
        <strain evidence="3">JCM 4701</strain>
    </source>
</reference>
<feature type="domain" description="Tc1-like transposase DDE" evidence="1">
    <location>
        <begin position="3"/>
        <end position="44"/>
    </location>
</feature>
<name>A0A2N8P7H5_STRNR</name>
<dbReference type="Pfam" id="PF13358">
    <property type="entry name" value="DDE_3"/>
    <property type="match status" value="1"/>
</dbReference>
<dbReference type="AlphaFoldDB" id="A0A2N8P7H5"/>
<proteinExistence type="predicted"/>
<dbReference type="Proteomes" id="UP000236047">
    <property type="component" value="Unassembled WGS sequence"/>
</dbReference>
<accession>A0A2N8P7H5</accession>
<sequence>MRKMIAERDWLKVFLLPAHSPDLNPVEGVWGHVERSLANLAVKALDRFENIVRNRPKRLQCRPVVLNGFIASTGLALEIPTTP</sequence>
<dbReference type="GO" id="GO:0003676">
    <property type="term" value="F:nucleic acid binding"/>
    <property type="evidence" value="ECO:0007669"/>
    <property type="project" value="InterPro"/>
</dbReference>
<evidence type="ECO:0000259" key="1">
    <source>
        <dbReference type="Pfam" id="PF13358"/>
    </source>
</evidence>
<dbReference type="EMBL" id="LJSN01000003">
    <property type="protein sequence ID" value="PNE36956.1"/>
    <property type="molecule type" value="Genomic_DNA"/>
</dbReference>
<protein>
    <recommendedName>
        <fullName evidence="1">Tc1-like transposase DDE domain-containing protein</fullName>
    </recommendedName>
</protein>
<dbReference type="InterPro" id="IPR036397">
    <property type="entry name" value="RNaseH_sf"/>
</dbReference>
<dbReference type="InterPro" id="IPR038717">
    <property type="entry name" value="Tc1-like_DDE_dom"/>
</dbReference>
<evidence type="ECO:0000313" key="3">
    <source>
        <dbReference type="Proteomes" id="UP000236047"/>
    </source>
</evidence>